<reference evidence="1 2" key="1">
    <citation type="submission" date="2019-05" db="EMBL/GenBank/DDBJ databases">
        <title>Another draft genome of Portunus trituberculatus and its Hox gene families provides insights of decapod evolution.</title>
        <authorList>
            <person name="Jeong J.-H."/>
            <person name="Song I."/>
            <person name="Kim S."/>
            <person name="Choi T."/>
            <person name="Kim D."/>
            <person name="Ryu S."/>
            <person name="Kim W."/>
        </authorList>
    </citation>
    <scope>NUCLEOTIDE SEQUENCE [LARGE SCALE GENOMIC DNA]</scope>
    <source>
        <tissue evidence="1">Muscle</tissue>
    </source>
</reference>
<sequence length="78" mass="8813">MKQQPTTRIWNLSASLPGQPCLLQAQLTHLHVISACNERRVWEKGNAGMVYEKVGAWCLNVSKRKVKRCYGVYVPAIS</sequence>
<proteinExistence type="predicted"/>
<dbReference type="Proteomes" id="UP000324222">
    <property type="component" value="Unassembled WGS sequence"/>
</dbReference>
<dbReference type="EMBL" id="VSRR010001988">
    <property type="protein sequence ID" value="MPC28921.1"/>
    <property type="molecule type" value="Genomic_DNA"/>
</dbReference>
<name>A0A5B7E4F7_PORTR</name>
<keyword evidence="2" id="KW-1185">Reference proteome</keyword>
<accession>A0A5B7E4F7</accession>
<evidence type="ECO:0000313" key="1">
    <source>
        <dbReference type="EMBL" id="MPC28921.1"/>
    </source>
</evidence>
<comment type="caution">
    <text evidence="1">The sequence shown here is derived from an EMBL/GenBank/DDBJ whole genome shotgun (WGS) entry which is preliminary data.</text>
</comment>
<organism evidence="1 2">
    <name type="scientific">Portunus trituberculatus</name>
    <name type="common">Swimming crab</name>
    <name type="synonym">Neptunus trituberculatus</name>
    <dbReference type="NCBI Taxonomy" id="210409"/>
    <lineage>
        <taxon>Eukaryota</taxon>
        <taxon>Metazoa</taxon>
        <taxon>Ecdysozoa</taxon>
        <taxon>Arthropoda</taxon>
        <taxon>Crustacea</taxon>
        <taxon>Multicrustacea</taxon>
        <taxon>Malacostraca</taxon>
        <taxon>Eumalacostraca</taxon>
        <taxon>Eucarida</taxon>
        <taxon>Decapoda</taxon>
        <taxon>Pleocyemata</taxon>
        <taxon>Brachyura</taxon>
        <taxon>Eubrachyura</taxon>
        <taxon>Portunoidea</taxon>
        <taxon>Portunidae</taxon>
        <taxon>Portuninae</taxon>
        <taxon>Portunus</taxon>
    </lineage>
</organism>
<protein>
    <submittedName>
        <fullName evidence="1">Uncharacterized protein</fullName>
    </submittedName>
</protein>
<dbReference type="AlphaFoldDB" id="A0A5B7E4F7"/>
<gene>
    <name evidence="1" type="ORF">E2C01_022137</name>
</gene>
<evidence type="ECO:0000313" key="2">
    <source>
        <dbReference type="Proteomes" id="UP000324222"/>
    </source>
</evidence>